<dbReference type="GO" id="GO:0016491">
    <property type="term" value="F:oxidoreductase activity"/>
    <property type="evidence" value="ECO:0007669"/>
    <property type="project" value="InterPro"/>
</dbReference>
<gene>
    <name evidence="3" type="ORF">DZF91_17745</name>
</gene>
<keyword evidence="4" id="KW-1185">Reference proteome</keyword>
<dbReference type="OrthoDB" id="3185659at2"/>
<evidence type="ECO:0000256" key="1">
    <source>
        <dbReference type="SAM" id="SignalP"/>
    </source>
</evidence>
<dbReference type="PANTHER" id="PTHR43580">
    <property type="entry name" value="OXIDOREDUCTASE GLYR1-RELATED"/>
    <property type="match status" value="1"/>
</dbReference>
<feature type="non-terminal residue" evidence="3">
    <location>
        <position position="58"/>
    </location>
</feature>
<dbReference type="InterPro" id="IPR006115">
    <property type="entry name" value="6PGDH_NADP-bd"/>
</dbReference>
<protein>
    <submittedName>
        <fullName evidence="3">NAD(P)-dependent oxidoreductase</fullName>
    </submittedName>
</protein>
<dbReference type="PROSITE" id="PS00895">
    <property type="entry name" value="3_HYDROXYISOBUT_DH"/>
    <property type="match status" value="1"/>
</dbReference>
<dbReference type="InterPro" id="IPR036291">
    <property type="entry name" value="NAD(P)-bd_dom_sf"/>
</dbReference>
<evidence type="ECO:0000313" key="4">
    <source>
        <dbReference type="Proteomes" id="UP000261811"/>
    </source>
</evidence>
<reference evidence="3 4" key="1">
    <citation type="submission" date="2018-08" db="EMBL/GenBank/DDBJ databases">
        <title>Actinomadura jelena sp. nov., a novel Actinomycete isolated from soil in Chad.</title>
        <authorList>
            <person name="Shi L."/>
        </authorList>
    </citation>
    <scope>NUCLEOTIDE SEQUENCE [LARGE SCALE GENOMIC DNA]</scope>
    <source>
        <strain evidence="3 4">NEAU-G17</strain>
    </source>
</reference>
<dbReference type="AlphaFoldDB" id="A0A372JK61"/>
<evidence type="ECO:0000259" key="2">
    <source>
        <dbReference type="Pfam" id="PF03446"/>
    </source>
</evidence>
<organism evidence="3 4">
    <name type="scientific">Actinomadura logoneensis</name>
    <dbReference type="NCBI Taxonomy" id="2293572"/>
    <lineage>
        <taxon>Bacteria</taxon>
        <taxon>Bacillati</taxon>
        <taxon>Actinomycetota</taxon>
        <taxon>Actinomycetes</taxon>
        <taxon>Streptosporangiales</taxon>
        <taxon>Thermomonosporaceae</taxon>
        <taxon>Actinomadura</taxon>
    </lineage>
</organism>
<feature type="domain" description="6-phosphogluconate dehydrogenase NADP-binding" evidence="2">
    <location>
        <begin position="6"/>
        <end position="58"/>
    </location>
</feature>
<sequence length="58" mass="5857">MAVKKKIAFLGLGRMGSAMAGRLLAAGHDLTVWNRSPERAAPLAGRGAVAAATPAEAV</sequence>
<name>A0A372JK61_9ACTN</name>
<dbReference type="GO" id="GO:0016054">
    <property type="term" value="P:organic acid catabolic process"/>
    <property type="evidence" value="ECO:0007669"/>
    <property type="project" value="UniProtKB-ARBA"/>
</dbReference>
<dbReference type="GO" id="GO:0050661">
    <property type="term" value="F:NADP binding"/>
    <property type="evidence" value="ECO:0007669"/>
    <property type="project" value="InterPro"/>
</dbReference>
<dbReference type="Pfam" id="PF03446">
    <property type="entry name" value="NAD_binding_2"/>
    <property type="match status" value="1"/>
</dbReference>
<dbReference type="SUPFAM" id="SSF51735">
    <property type="entry name" value="NAD(P)-binding Rossmann-fold domains"/>
    <property type="match status" value="1"/>
</dbReference>
<dbReference type="EMBL" id="QURH01000294">
    <property type="protein sequence ID" value="RFU40309.1"/>
    <property type="molecule type" value="Genomic_DNA"/>
</dbReference>
<dbReference type="Gene3D" id="3.40.50.720">
    <property type="entry name" value="NAD(P)-binding Rossmann-like Domain"/>
    <property type="match status" value="1"/>
</dbReference>
<dbReference type="InterPro" id="IPR002204">
    <property type="entry name" value="3-OH-isobutyrate_DH-rel_CS"/>
</dbReference>
<evidence type="ECO:0000313" key="3">
    <source>
        <dbReference type="EMBL" id="RFU40309.1"/>
    </source>
</evidence>
<accession>A0A372JK61</accession>
<dbReference type="InterPro" id="IPR051265">
    <property type="entry name" value="HIBADH-related_NP60_sf"/>
</dbReference>
<comment type="caution">
    <text evidence="3">The sequence shown here is derived from an EMBL/GenBank/DDBJ whole genome shotgun (WGS) entry which is preliminary data.</text>
</comment>
<dbReference type="PANTHER" id="PTHR43580:SF2">
    <property type="entry name" value="CYTOKINE-LIKE NUCLEAR FACTOR N-PAC"/>
    <property type="match status" value="1"/>
</dbReference>
<feature type="signal peptide" evidence="1">
    <location>
        <begin position="1"/>
        <end position="20"/>
    </location>
</feature>
<keyword evidence="1" id="KW-0732">Signal</keyword>
<feature type="chain" id="PRO_5038356011" evidence="1">
    <location>
        <begin position="21"/>
        <end position="58"/>
    </location>
</feature>
<proteinExistence type="predicted"/>
<dbReference type="Proteomes" id="UP000261811">
    <property type="component" value="Unassembled WGS sequence"/>
</dbReference>